<dbReference type="Pfam" id="PF02338">
    <property type="entry name" value="OTU"/>
    <property type="match status" value="1"/>
</dbReference>
<dbReference type="GeneID" id="68095973"/>
<feature type="region of interest" description="Disordered" evidence="1">
    <location>
        <begin position="94"/>
        <end position="170"/>
    </location>
</feature>
<dbReference type="Proteomes" id="UP000816034">
    <property type="component" value="Unassembled WGS sequence"/>
</dbReference>
<organism evidence="3 4">
    <name type="scientific">Naegleria lovaniensis</name>
    <name type="common">Amoeba</name>
    <dbReference type="NCBI Taxonomy" id="51637"/>
    <lineage>
        <taxon>Eukaryota</taxon>
        <taxon>Discoba</taxon>
        <taxon>Heterolobosea</taxon>
        <taxon>Tetramitia</taxon>
        <taxon>Eutetramitia</taxon>
        <taxon>Vahlkampfiidae</taxon>
        <taxon>Naegleria</taxon>
    </lineage>
</organism>
<evidence type="ECO:0000256" key="1">
    <source>
        <dbReference type="SAM" id="MobiDB-lite"/>
    </source>
</evidence>
<dbReference type="Gene3D" id="3.90.70.80">
    <property type="match status" value="1"/>
</dbReference>
<sequence length="352" mass="41294">MNAHLLLSHHHRWNDHYFSPSMQLSQHSSSLFHHDDHQDDASFEEFLNHRIYRIGRRKIIQDRLRRMNDFNSPSNDFNSFTPSLAFHQVYGTRMEENQHQRKQSSIPITIHRKSQHLKEHDNRVEESETPSSRNLSINQSKPSSMKISIHDSPTPSESDEPQNSPPTNQHMTLSQLMSRKHLRLIHATANGNCLFNCISLALAQSEEYHSQIRQKCVDWIETHLDTSVSQDGGIKVRDLIFLSPYQESIEDYLHEMRKDREWADYCCLNSLANLLNVQLDVYYVNMLEDGDWDHPSSMVVKSKIKVLPTHVTRGEFSPSQRRKVPLKKIRVVYHEELKHYNLLAPQYHTSML</sequence>
<dbReference type="GO" id="GO:0004843">
    <property type="term" value="F:cysteine-type deubiquitinase activity"/>
    <property type="evidence" value="ECO:0007669"/>
    <property type="project" value="TreeGrafter"/>
</dbReference>
<evidence type="ECO:0000259" key="2">
    <source>
        <dbReference type="PROSITE" id="PS50802"/>
    </source>
</evidence>
<reference evidence="3 4" key="1">
    <citation type="journal article" date="2018" name="BMC Genomics">
        <title>The genome of Naegleria lovaniensis, the basis for a comparative approach to unravel pathogenicity factors of the human pathogenic amoeba N. fowleri.</title>
        <authorList>
            <person name="Liechti N."/>
            <person name="Schurch N."/>
            <person name="Bruggmann R."/>
            <person name="Wittwer M."/>
        </authorList>
    </citation>
    <scope>NUCLEOTIDE SEQUENCE [LARGE SCALE GENOMIC DNA]</scope>
    <source>
        <strain evidence="3 4">ATCC 30569</strain>
    </source>
</reference>
<dbReference type="SUPFAM" id="SSF54001">
    <property type="entry name" value="Cysteine proteinases"/>
    <property type="match status" value="1"/>
</dbReference>
<dbReference type="PANTHER" id="PTHR12419">
    <property type="entry name" value="OTU DOMAIN CONTAINING PROTEIN"/>
    <property type="match status" value="1"/>
</dbReference>
<feature type="domain" description="OTU" evidence="2">
    <location>
        <begin position="182"/>
        <end position="301"/>
    </location>
</feature>
<dbReference type="PROSITE" id="PS50802">
    <property type="entry name" value="OTU"/>
    <property type="match status" value="1"/>
</dbReference>
<dbReference type="AlphaFoldDB" id="A0AA88KKF2"/>
<proteinExistence type="predicted"/>
<keyword evidence="4" id="KW-1185">Reference proteome</keyword>
<feature type="compositionally biased region" description="Basic and acidic residues" evidence="1">
    <location>
        <begin position="116"/>
        <end position="126"/>
    </location>
</feature>
<dbReference type="InterPro" id="IPR003323">
    <property type="entry name" value="OTU_dom"/>
</dbReference>
<comment type="caution">
    <text evidence="3">The sequence shown here is derived from an EMBL/GenBank/DDBJ whole genome shotgun (WGS) entry which is preliminary data.</text>
</comment>
<feature type="compositionally biased region" description="Polar residues" evidence="1">
    <location>
        <begin position="129"/>
        <end position="170"/>
    </location>
</feature>
<accession>A0AA88KKF2</accession>
<name>A0AA88KKF2_NAELO</name>
<evidence type="ECO:0000313" key="4">
    <source>
        <dbReference type="Proteomes" id="UP000816034"/>
    </source>
</evidence>
<dbReference type="InterPro" id="IPR038765">
    <property type="entry name" value="Papain-like_cys_pep_sf"/>
</dbReference>
<dbReference type="GO" id="GO:0016579">
    <property type="term" value="P:protein deubiquitination"/>
    <property type="evidence" value="ECO:0007669"/>
    <property type="project" value="TreeGrafter"/>
</dbReference>
<gene>
    <name evidence="3" type="ORF">C9374_003518</name>
</gene>
<dbReference type="InterPro" id="IPR050704">
    <property type="entry name" value="Peptidase_C85-like"/>
</dbReference>
<dbReference type="EMBL" id="PYSW02000018">
    <property type="protein sequence ID" value="KAG2385703.1"/>
    <property type="molecule type" value="Genomic_DNA"/>
</dbReference>
<dbReference type="CDD" id="cd22744">
    <property type="entry name" value="OTU"/>
    <property type="match status" value="1"/>
</dbReference>
<evidence type="ECO:0000313" key="3">
    <source>
        <dbReference type="EMBL" id="KAG2385703.1"/>
    </source>
</evidence>
<dbReference type="RefSeq" id="XP_044549696.1">
    <property type="nucleotide sequence ID" value="XM_044693055.1"/>
</dbReference>
<protein>
    <recommendedName>
        <fullName evidence="2">OTU domain-containing protein</fullName>
    </recommendedName>
</protein>